<dbReference type="Pfam" id="PF00619">
    <property type="entry name" value="CARD"/>
    <property type="match status" value="1"/>
</dbReference>
<keyword evidence="5" id="KW-0395">Inflammatory response</keyword>
<dbReference type="InterPro" id="IPR004020">
    <property type="entry name" value="DAPIN"/>
</dbReference>
<dbReference type="Bgee" id="ENSLOCG00000004898">
    <property type="expression patterns" value="Expressed in intestine and 13 other cell types or tissues"/>
</dbReference>
<reference evidence="9" key="2">
    <citation type="submission" date="2025-08" db="UniProtKB">
        <authorList>
            <consortium name="Ensembl"/>
        </authorList>
    </citation>
    <scope>IDENTIFICATION</scope>
</reference>
<dbReference type="GO" id="GO:0005634">
    <property type="term" value="C:nucleus"/>
    <property type="evidence" value="ECO:0000318"/>
    <property type="project" value="GO_Central"/>
</dbReference>
<dbReference type="Ensembl" id="ENSLOCT00000005890.1">
    <property type="protein sequence ID" value="ENSLOCP00000005882.1"/>
    <property type="gene ID" value="ENSLOCG00000004898.1"/>
</dbReference>
<organism evidence="9 10">
    <name type="scientific">Lepisosteus oculatus</name>
    <name type="common">Spotted gar</name>
    <dbReference type="NCBI Taxonomy" id="7918"/>
    <lineage>
        <taxon>Eukaryota</taxon>
        <taxon>Metazoa</taxon>
        <taxon>Chordata</taxon>
        <taxon>Craniata</taxon>
        <taxon>Vertebrata</taxon>
        <taxon>Euteleostomi</taxon>
        <taxon>Actinopterygii</taxon>
        <taxon>Neopterygii</taxon>
        <taxon>Holostei</taxon>
        <taxon>Semionotiformes</taxon>
        <taxon>Lepisosteidae</taxon>
        <taxon>Lepisosteus</taxon>
    </lineage>
</organism>
<protein>
    <submittedName>
        <fullName evidence="9">PYD and CARD domain containing</fullName>
    </submittedName>
</protein>
<dbReference type="PANTHER" id="PTHR46985">
    <property type="entry name" value="NACHT, LRR AND PYD DOMAINS-CONTAINING PROTEIN 1"/>
    <property type="match status" value="1"/>
</dbReference>
<keyword evidence="4" id="KW-0391">Immunity</keyword>
<keyword evidence="6" id="KW-1271">Inflammasome</keyword>
<evidence type="ECO:0000313" key="10">
    <source>
        <dbReference type="Proteomes" id="UP000018468"/>
    </source>
</evidence>
<dbReference type="GO" id="GO:0097193">
    <property type="term" value="P:intrinsic apoptotic signaling pathway"/>
    <property type="evidence" value="ECO:0000318"/>
    <property type="project" value="GO_Central"/>
</dbReference>
<dbReference type="HOGENOM" id="CLU_113553_0_0_1"/>
<keyword evidence="10" id="KW-1185">Reference proteome</keyword>
<name>W5MBX3_LEPOC</name>
<dbReference type="FunCoup" id="W5MBX3">
    <property type="interactions" value="1087"/>
</dbReference>
<evidence type="ECO:0000256" key="6">
    <source>
        <dbReference type="ARBA" id="ARBA00023233"/>
    </source>
</evidence>
<evidence type="ECO:0000256" key="2">
    <source>
        <dbReference type="ARBA" id="ARBA00022490"/>
    </source>
</evidence>
<dbReference type="AlphaFoldDB" id="W5MBX3"/>
<evidence type="ECO:0000256" key="4">
    <source>
        <dbReference type="ARBA" id="ARBA00022859"/>
    </source>
</evidence>
<dbReference type="PANTHER" id="PTHR46985:SF2">
    <property type="entry name" value="APOPTOSIS-ASSOCIATED SPECK-LIKE PROTEIN CONTAINING A CARD"/>
    <property type="match status" value="1"/>
</dbReference>
<dbReference type="GO" id="GO:0006954">
    <property type="term" value="P:inflammatory response"/>
    <property type="evidence" value="ECO:0000318"/>
    <property type="project" value="GO_Central"/>
</dbReference>
<evidence type="ECO:0000256" key="1">
    <source>
        <dbReference type="ARBA" id="ARBA00004110"/>
    </source>
</evidence>
<dbReference type="STRING" id="7918.ENSLOCP00000005882"/>
<dbReference type="GeneTree" id="ENSGT00940000164898"/>
<dbReference type="InterPro" id="IPR011029">
    <property type="entry name" value="DEATH-like_dom_sf"/>
</dbReference>
<proteinExistence type="predicted"/>
<dbReference type="InterPro" id="IPR033516">
    <property type="entry name" value="CARD8/ASC/NALP1_CARD"/>
</dbReference>
<evidence type="ECO:0000313" key="9">
    <source>
        <dbReference type="Ensembl" id="ENSLOCP00000005882.1"/>
    </source>
</evidence>
<keyword evidence="2" id="KW-0963">Cytoplasm</keyword>
<dbReference type="InterPro" id="IPR001315">
    <property type="entry name" value="CARD"/>
</dbReference>
<dbReference type="Pfam" id="PF02758">
    <property type="entry name" value="PYRIN"/>
    <property type="match status" value="1"/>
</dbReference>
<dbReference type="OMA" id="EVMINVY"/>
<reference evidence="9" key="3">
    <citation type="submission" date="2025-09" db="UniProtKB">
        <authorList>
            <consortium name="Ensembl"/>
        </authorList>
    </citation>
    <scope>IDENTIFICATION</scope>
</reference>
<dbReference type="GO" id="GO:0045087">
    <property type="term" value="P:innate immune response"/>
    <property type="evidence" value="ECO:0007669"/>
    <property type="project" value="UniProtKB-KW"/>
</dbReference>
<accession>W5MBX3</accession>
<dbReference type="GO" id="GO:0002218">
    <property type="term" value="P:activation of innate immune response"/>
    <property type="evidence" value="ECO:0000318"/>
    <property type="project" value="GO_Central"/>
</dbReference>
<evidence type="ECO:0000256" key="3">
    <source>
        <dbReference type="ARBA" id="ARBA00022588"/>
    </source>
</evidence>
<feature type="domain" description="CARD" evidence="7">
    <location>
        <begin position="112"/>
        <end position="202"/>
    </location>
</feature>
<evidence type="ECO:0000259" key="8">
    <source>
        <dbReference type="PROSITE" id="PS50824"/>
    </source>
</evidence>
<dbReference type="InterPro" id="IPR051249">
    <property type="entry name" value="NLRP_Inflammasome"/>
</dbReference>
<evidence type="ECO:0000256" key="5">
    <source>
        <dbReference type="ARBA" id="ARBA00023198"/>
    </source>
</evidence>
<keyword evidence="3" id="KW-0399">Innate immunity</keyword>
<dbReference type="EMBL" id="AHAT01019524">
    <property type="status" value="NOT_ANNOTATED_CDS"/>
    <property type="molecule type" value="Genomic_DNA"/>
</dbReference>
<dbReference type="GO" id="GO:0042981">
    <property type="term" value="P:regulation of apoptotic process"/>
    <property type="evidence" value="ECO:0007669"/>
    <property type="project" value="InterPro"/>
</dbReference>
<dbReference type="CDD" id="cd08321">
    <property type="entry name" value="Pyrin_ASC-like"/>
    <property type="match status" value="1"/>
</dbReference>
<dbReference type="GO" id="GO:0038187">
    <property type="term" value="F:pattern recognition receptor activity"/>
    <property type="evidence" value="ECO:0000318"/>
    <property type="project" value="GO_Central"/>
</dbReference>
<evidence type="ECO:0000259" key="7">
    <source>
        <dbReference type="PROSITE" id="PS50209"/>
    </source>
</evidence>
<dbReference type="Gene3D" id="1.10.533.10">
    <property type="entry name" value="Death Domain, Fas"/>
    <property type="match status" value="2"/>
</dbReference>
<dbReference type="EMBL" id="AHAT01019523">
    <property type="status" value="NOT_ANNOTATED_CDS"/>
    <property type="molecule type" value="Genomic_DNA"/>
</dbReference>
<dbReference type="eggNOG" id="ENOG502S3G5">
    <property type="taxonomic scope" value="Eukaryota"/>
</dbReference>
<dbReference type="Proteomes" id="UP000018468">
    <property type="component" value="Linkage group LG24"/>
</dbReference>
<sequence>MAKSVKDHILETLEDLEEKDLKKFKNKLCDREGEPKVPRGRVQKADAIDLVNLLVSYFTERGAAEVAIEVLRAINLNQEADELKNGTGKPTAFQAPSEKKMEEECRKTRFFFASTEVHFVDRHRSALIQRVTMVAPILDALLTKKYVSQEEYSLILEERTPASRMRALLTGPMVTCGKRGKDELCRILEQEQPILMEDLMGQ</sequence>
<reference evidence="10" key="1">
    <citation type="submission" date="2011-12" db="EMBL/GenBank/DDBJ databases">
        <title>The Draft Genome of Lepisosteus oculatus.</title>
        <authorList>
            <consortium name="The Broad Institute Genome Assembly &amp; Analysis Group"/>
            <consortium name="Computational R&amp;D Group"/>
            <consortium name="and Sequencing Platform"/>
            <person name="Di Palma F."/>
            <person name="Alfoldi J."/>
            <person name="Johnson J."/>
            <person name="Berlin A."/>
            <person name="Gnerre S."/>
            <person name="Jaffe D."/>
            <person name="MacCallum I."/>
            <person name="Young S."/>
            <person name="Walker B.J."/>
            <person name="Lander E.S."/>
            <person name="Lindblad-Toh K."/>
        </authorList>
    </citation>
    <scope>NUCLEOTIDE SEQUENCE [LARGE SCALE GENOMIC DNA]</scope>
</reference>
<dbReference type="CDD" id="cd08330">
    <property type="entry name" value="CARD_ASC_NALP1"/>
    <property type="match status" value="1"/>
</dbReference>
<dbReference type="SMART" id="SM01289">
    <property type="entry name" value="PYRIN"/>
    <property type="match status" value="1"/>
</dbReference>
<dbReference type="GO" id="GO:0140608">
    <property type="term" value="F:cysteine-type endopeptidase activator activity"/>
    <property type="evidence" value="ECO:0000318"/>
    <property type="project" value="GO_Central"/>
</dbReference>
<dbReference type="SUPFAM" id="SSF47986">
    <property type="entry name" value="DEATH domain"/>
    <property type="match status" value="2"/>
</dbReference>
<comment type="subcellular location">
    <subcellularLocation>
        <location evidence="1">Inflammasome</location>
    </subcellularLocation>
</comment>
<dbReference type="PROSITE" id="PS50824">
    <property type="entry name" value="DAPIN"/>
    <property type="match status" value="1"/>
</dbReference>
<feature type="domain" description="Pyrin" evidence="8">
    <location>
        <begin position="1"/>
        <end position="89"/>
    </location>
</feature>
<dbReference type="PROSITE" id="PS50209">
    <property type="entry name" value="CARD"/>
    <property type="match status" value="1"/>
</dbReference>
<dbReference type="InParanoid" id="W5MBX3"/>
<dbReference type="GO" id="GO:0072559">
    <property type="term" value="C:NLRP3 inflammasome complex"/>
    <property type="evidence" value="ECO:0000318"/>
    <property type="project" value="GO_Central"/>
</dbReference>